<evidence type="ECO:0000313" key="2">
    <source>
        <dbReference type="Proteomes" id="UP001218218"/>
    </source>
</evidence>
<gene>
    <name evidence="1" type="ORF">DFH08DRAFT_984150</name>
</gene>
<sequence length="226" mass="25910">MRYQAKSVFEGSKAVMYCNLRRRQPRSRLDRTGYERVQPRGRDEDGIHSIPLRKDANANVVVRWDVLRSGLGAWGRVIRNTRQDKTRQDVSMDVNAQPKPNPGWRAGVRLLRRCRDQGLDQDTACRRPREERETIWSSKDGTANRREEGCAEYAVVSLGSLHGVKIQADECTLRFEIRTTQASVYSTDQDVSQQDVKAAQNSIESLIRMGRREANLVVVADRRLQL</sequence>
<reference evidence="1" key="1">
    <citation type="submission" date="2023-03" db="EMBL/GenBank/DDBJ databases">
        <title>Massive genome expansion in bonnet fungi (Mycena s.s.) driven by repeated elements and novel gene families across ecological guilds.</title>
        <authorList>
            <consortium name="Lawrence Berkeley National Laboratory"/>
            <person name="Harder C.B."/>
            <person name="Miyauchi S."/>
            <person name="Viragh M."/>
            <person name="Kuo A."/>
            <person name="Thoen E."/>
            <person name="Andreopoulos B."/>
            <person name="Lu D."/>
            <person name="Skrede I."/>
            <person name="Drula E."/>
            <person name="Henrissat B."/>
            <person name="Morin E."/>
            <person name="Kohler A."/>
            <person name="Barry K."/>
            <person name="LaButti K."/>
            <person name="Morin E."/>
            <person name="Salamov A."/>
            <person name="Lipzen A."/>
            <person name="Mereny Z."/>
            <person name="Hegedus B."/>
            <person name="Baldrian P."/>
            <person name="Stursova M."/>
            <person name="Weitz H."/>
            <person name="Taylor A."/>
            <person name="Grigoriev I.V."/>
            <person name="Nagy L.G."/>
            <person name="Martin F."/>
            <person name="Kauserud H."/>
        </authorList>
    </citation>
    <scope>NUCLEOTIDE SEQUENCE</scope>
    <source>
        <strain evidence="1">CBHHK002</strain>
    </source>
</reference>
<dbReference type="Proteomes" id="UP001218218">
    <property type="component" value="Unassembled WGS sequence"/>
</dbReference>
<dbReference type="EMBL" id="JARIHO010000001">
    <property type="protein sequence ID" value="KAJ7369188.1"/>
    <property type="molecule type" value="Genomic_DNA"/>
</dbReference>
<organism evidence="1 2">
    <name type="scientific">Mycena albidolilacea</name>
    <dbReference type="NCBI Taxonomy" id="1033008"/>
    <lineage>
        <taxon>Eukaryota</taxon>
        <taxon>Fungi</taxon>
        <taxon>Dikarya</taxon>
        <taxon>Basidiomycota</taxon>
        <taxon>Agaricomycotina</taxon>
        <taxon>Agaricomycetes</taxon>
        <taxon>Agaricomycetidae</taxon>
        <taxon>Agaricales</taxon>
        <taxon>Marasmiineae</taxon>
        <taxon>Mycenaceae</taxon>
        <taxon>Mycena</taxon>
    </lineage>
</organism>
<keyword evidence="2" id="KW-1185">Reference proteome</keyword>
<accession>A0AAD7F745</accession>
<proteinExistence type="predicted"/>
<name>A0AAD7F745_9AGAR</name>
<evidence type="ECO:0000313" key="1">
    <source>
        <dbReference type="EMBL" id="KAJ7369188.1"/>
    </source>
</evidence>
<comment type="caution">
    <text evidence="1">The sequence shown here is derived from an EMBL/GenBank/DDBJ whole genome shotgun (WGS) entry which is preliminary data.</text>
</comment>
<protein>
    <submittedName>
        <fullName evidence="1">Uncharacterized protein</fullName>
    </submittedName>
</protein>
<dbReference type="AlphaFoldDB" id="A0AAD7F745"/>